<organism evidence="11 12">
    <name type="scientific">Folsomia candida</name>
    <name type="common">Springtail</name>
    <dbReference type="NCBI Taxonomy" id="158441"/>
    <lineage>
        <taxon>Eukaryota</taxon>
        <taxon>Metazoa</taxon>
        <taxon>Ecdysozoa</taxon>
        <taxon>Arthropoda</taxon>
        <taxon>Hexapoda</taxon>
        <taxon>Collembola</taxon>
        <taxon>Entomobryomorpha</taxon>
        <taxon>Isotomoidea</taxon>
        <taxon>Isotomidae</taxon>
        <taxon>Proisotominae</taxon>
        <taxon>Folsomia</taxon>
    </lineage>
</organism>
<evidence type="ECO:0000313" key="12">
    <source>
        <dbReference type="Proteomes" id="UP000198287"/>
    </source>
</evidence>
<reference evidence="11 12" key="1">
    <citation type="submission" date="2015-12" db="EMBL/GenBank/DDBJ databases">
        <title>The genome of Folsomia candida.</title>
        <authorList>
            <person name="Faddeeva A."/>
            <person name="Derks M.F."/>
            <person name="Anvar Y."/>
            <person name="Smit S."/>
            <person name="Van Straalen N."/>
            <person name="Roelofs D."/>
        </authorList>
    </citation>
    <scope>NUCLEOTIDE SEQUENCE [LARGE SCALE GENOMIC DNA]</scope>
    <source>
        <strain evidence="11 12">VU population</strain>
        <tissue evidence="11">Whole body</tissue>
    </source>
</reference>
<dbReference type="GO" id="GO:0006493">
    <property type="term" value="P:protein O-linked glycosylation"/>
    <property type="evidence" value="ECO:0007669"/>
    <property type="project" value="TreeGrafter"/>
</dbReference>
<evidence type="ECO:0000256" key="6">
    <source>
        <dbReference type="ARBA" id="ARBA00022968"/>
    </source>
</evidence>
<keyword evidence="8 10" id="KW-0333">Golgi apparatus</keyword>
<keyword evidence="12" id="KW-1185">Reference proteome</keyword>
<evidence type="ECO:0000256" key="5">
    <source>
        <dbReference type="ARBA" id="ARBA00022692"/>
    </source>
</evidence>
<evidence type="ECO:0000313" key="11">
    <source>
        <dbReference type="EMBL" id="OXA60286.1"/>
    </source>
</evidence>
<dbReference type="GO" id="GO:0000139">
    <property type="term" value="C:Golgi membrane"/>
    <property type="evidence" value="ECO:0007669"/>
    <property type="project" value="UniProtKB-SubCell"/>
</dbReference>
<dbReference type="AlphaFoldDB" id="A0A226EUI9"/>
<evidence type="ECO:0000256" key="1">
    <source>
        <dbReference type="ARBA" id="ARBA00004323"/>
    </source>
</evidence>
<keyword evidence="4" id="KW-0808">Transferase</keyword>
<keyword evidence="7 10" id="KW-1133">Transmembrane helix</keyword>
<comment type="caution">
    <text evidence="11">The sequence shown here is derived from an EMBL/GenBank/DDBJ whole genome shotgun (WGS) entry which is preliminary data.</text>
</comment>
<evidence type="ECO:0000256" key="10">
    <source>
        <dbReference type="RuleBase" id="RU363063"/>
    </source>
</evidence>
<evidence type="ECO:0000256" key="2">
    <source>
        <dbReference type="ARBA" id="ARBA00008661"/>
    </source>
</evidence>
<keyword evidence="6 10" id="KW-0735">Signal-anchor</keyword>
<feature type="transmembrane region" description="Helical" evidence="10">
    <location>
        <begin position="20"/>
        <end position="39"/>
    </location>
</feature>
<sequence length="364" mass="42876">MSTKRNSVLNLSSPFFALKHVIVFLSLIILNVWFYRILVDFHKTQEDDRTERHVTMLDIPNITTTLAPCLLRDLEILESMGSRDARLMLSPPVQVLLSPRTNGTDFKPLIVIMITSMAESILQRQEVRRTWMQWTKRFRVQALFFLGLDEDAPNFQDIYSDLVHEQQVYGDLVVIKFQEGYYRLTAKTLRMLEWFLQFYKGTEDRPKFLVKTDHDVFVNVPNLLRHMYSSETWTSMRQNGYYFGGHIIKKAGVNLNATTKWFVSPDYWYPARKFYPHFLSGPFYIMSSNILEKLFNGSFTVPLYPFEDVYLTGMLRQKVNLKLTQVDNLQLLSVPNMEELRNMIAGHSIFSLTSFQQYWVHFTH</sequence>
<dbReference type="OMA" id="RENSRDY"/>
<proteinExistence type="inferred from homology"/>
<keyword evidence="3 10" id="KW-0328">Glycosyltransferase</keyword>
<comment type="subcellular location">
    <subcellularLocation>
        <location evidence="1 10">Golgi apparatus membrane</location>
        <topology evidence="1 10">Single-pass type II membrane protein</topology>
    </subcellularLocation>
</comment>
<name>A0A226EUI9_FOLCA</name>
<keyword evidence="5 10" id="KW-0812">Transmembrane</keyword>
<dbReference type="OrthoDB" id="115198at2759"/>
<comment type="similarity">
    <text evidence="2 10">Belongs to the glycosyltransferase 31 family.</text>
</comment>
<dbReference type="Proteomes" id="UP000198287">
    <property type="component" value="Unassembled WGS sequence"/>
</dbReference>
<dbReference type="GO" id="GO:0016758">
    <property type="term" value="F:hexosyltransferase activity"/>
    <property type="evidence" value="ECO:0007669"/>
    <property type="project" value="InterPro"/>
</dbReference>
<dbReference type="Gene3D" id="3.90.550.50">
    <property type="match status" value="1"/>
</dbReference>
<dbReference type="EMBL" id="LNIX01000002">
    <property type="protein sequence ID" value="OXA60286.1"/>
    <property type="molecule type" value="Genomic_DNA"/>
</dbReference>
<dbReference type="PANTHER" id="PTHR11214:SF3">
    <property type="entry name" value="BETA-1,3-GALACTOSYLTRANSFERASE 6"/>
    <property type="match status" value="1"/>
</dbReference>
<dbReference type="Pfam" id="PF01762">
    <property type="entry name" value="Galactosyl_T"/>
    <property type="match status" value="1"/>
</dbReference>
<evidence type="ECO:0000256" key="7">
    <source>
        <dbReference type="ARBA" id="ARBA00022989"/>
    </source>
</evidence>
<dbReference type="InterPro" id="IPR002659">
    <property type="entry name" value="Glyco_trans_31"/>
</dbReference>
<accession>A0A226EUI9</accession>
<evidence type="ECO:0000256" key="3">
    <source>
        <dbReference type="ARBA" id="ARBA00022676"/>
    </source>
</evidence>
<dbReference type="PANTHER" id="PTHR11214">
    <property type="entry name" value="BETA-1,3-N-ACETYLGLUCOSAMINYLTRANSFERASE"/>
    <property type="match status" value="1"/>
</dbReference>
<dbReference type="EC" id="2.4.1.-" evidence="10"/>
<gene>
    <name evidence="11" type="ORF">Fcan01_04844</name>
</gene>
<keyword evidence="9 10" id="KW-0472">Membrane</keyword>
<dbReference type="STRING" id="158441.A0A226EUI9"/>
<evidence type="ECO:0000256" key="4">
    <source>
        <dbReference type="ARBA" id="ARBA00022679"/>
    </source>
</evidence>
<protein>
    <recommendedName>
        <fullName evidence="10">Hexosyltransferase</fullName>
        <ecNumber evidence="10">2.4.1.-</ecNumber>
    </recommendedName>
</protein>
<evidence type="ECO:0000256" key="8">
    <source>
        <dbReference type="ARBA" id="ARBA00023034"/>
    </source>
</evidence>
<evidence type="ECO:0000256" key="9">
    <source>
        <dbReference type="ARBA" id="ARBA00023136"/>
    </source>
</evidence>